<sequence length="356" mass="41011">MTDIIPVRSGEELDIERVHTFLLKNLPEIPSSLPLSIRQFGTGASNLTYELKIGKWEAVLRKPPLGPVAPKAHDMKREYLILKTLHPMFPIAPKPYILSEDLSIVGSHFFIMERKHGVLVDTEFPPNIKESKELGKQLSEQMVNTLVQLHELPYKGTVLEELSNPKGFMERQVFGWIKRYERSKTEEIKEADYITNWLVKNIPQSNASTIIHYDFKFNNTLYTSDLDGLTGLFDWEMSTVGDPLADVGAALSYWCQADDPDLLKNGLGEPPITVREGFFTRKQFIESYAKKSGRDVSQIHYYLTFAYFKLAVICQQIYFRYHKGQTTDPRFKYFHLYVKTLIQHATAVSQEPNKVR</sequence>
<evidence type="ECO:0000259" key="1">
    <source>
        <dbReference type="Pfam" id="PF01636"/>
    </source>
</evidence>
<evidence type="ECO:0000313" key="3">
    <source>
        <dbReference type="Proteomes" id="UP000321363"/>
    </source>
</evidence>
<dbReference type="Gene3D" id="3.90.1200.10">
    <property type="match status" value="1"/>
</dbReference>
<dbReference type="InterPro" id="IPR052898">
    <property type="entry name" value="ACAD10-like"/>
</dbReference>
<reference evidence="2 3" key="1">
    <citation type="journal article" date="2005" name="Int. J. Syst. Evol. Microbiol.">
        <title>Bacillus litoralis sp. nov., isolated from a tidal flat of the Yellow Sea in Korea.</title>
        <authorList>
            <person name="Yoon J.H."/>
            <person name="Oh T.K."/>
        </authorList>
    </citation>
    <scope>NUCLEOTIDE SEQUENCE [LARGE SCALE GENOMIC DNA]</scope>
    <source>
        <strain evidence="2 3">SW-211</strain>
    </source>
</reference>
<evidence type="ECO:0000313" key="2">
    <source>
        <dbReference type="EMBL" id="TXC91474.1"/>
    </source>
</evidence>
<proteinExistence type="predicted"/>
<dbReference type="InterPro" id="IPR041726">
    <property type="entry name" value="ACAD10_11_N"/>
</dbReference>
<dbReference type="Pfam" id="PF01636">
    <property type="entry name" value="APH"/>
    <property type="match status" value="1"/>
</dbReference>
<feature type="domain" description="Aminoglycoside phosphotransferase" evidence="1">
    <location>
        <begin position="37"/>
        <end position="265"/>
    </location>
</feature>
<dbReference type="PANTHER" id="PTHR47829:SF1">
    <property type="entry name" value="HAD FAMILY PHOSPHATASE"/>
    <property type="match status" value="1"/>
</dbReference>
<keyword evidence="2" id="KW-0808">Transferase</keyword>
<accession>A0A5C6W0U2</accession>
<dbReference type="InterPro" id="IPR011009">
    <property type="entry name" value="Kinase-like_dom_sf"/>
</dbReference>
<dbReference type="CDD" id="cd05154">
    <property type="entry name" value="ACAD10_11_N-like"/>
    <property type="match status" value="1"/>
</dbReference>
<dbReference type="Gene3D" id="3.30.200.20">
    <property type="entry name" value="Phosphorylase Kinase, domain 1"/>
    <property type="match status" value="1"/>
</dbReference>
<dbReference type="Proteomes" id="UP000321363">
    <property type="component" value="Unassembled WGS sequence"/>
</dbReference>
<dbReference type="EMBL" id="VOQF01000004">
    <property type="protein sequence ID" value="TXC91474.1"/>
    <property type="molecule type" value="Genomic_DNA"/>
</dbReference>
<organism evidence="2 3">
    <name type="scientific">Metabacillus litoralis</name>
    <dbReference type="NCBI Taxonomy" id="152268"/>
    <lineage>
        <taxon>Bacteria</taxon>
        <taxon>Bacillati</taxon>
        <taxon>Bacillota</taxon>
        <taxon>Bacilli</taxon>
        <taxon>Bacillales</taxon>
        <taxon>Bacillaceae</taxon>
        <taxon>Metabacillus</taxon>
    </lineage>
</organism>
<dbReference type="InterPro" id="IPR002575">
    <property type="entry name" value="Aminoglycoside_PTrfase"/>
</dbReference>
<dbReference type="OrthoDB" id="3806873at2"/>
<gene>
    <name evidence="2" type="ORF">FS935_07480</name>
</gene>
<dbReference type="PANTHER" id="PTHR47829">
    <property type="entry name" value="HYDROLASE, PUTATIVE (AFU_ORTHOLOGUE AFUA_1G12880)-RELATED"/>
    <property type="match status" value="1"/>
</dbReference>
<dbReference type="RefSeq" id="WP_146947144.1">
    <property type="nucleotide sequence ID" value="NZ_VOQF01000004.1"/>
</dbReference>
<dbReference type="AlphaFoldDB" id="A0A5C6W0U2"/>
<name>A0A5C6W0U2_9BACI</name>
<protein>
    <submittedName>
        <fullName evidence="2">Phosphotransferase family protein</fullName>
    </submittedName>
</protein>
<keyword evidence="3" id="KW-1185">Reference proteome</keyword>
<dbReference type="GO" id="GO:0016740">
    <property type="term" value="F:transferase activity"/>
    <property type="evidence" value="ECO:0007669"/>
    <property type="project" value="UniProtKB-KW"/>
</dbReference>
<comment type="caution">
    <text evidence="2">The sequence shown here is derived from an EMBL/GenBank/DDBJ whole genome shotgun (WGS) entry which is preliminary data.</text>
</comment>
<dbReference type="SUPFAM" id="SSF56112">
    <property type="entry name" value="Protein kinase-like (PK-like)"/>
    <property type="match status" value="1"/>
</dbReference>